<dbReference type="GO" id="GO:0004751">
    <property type="term" value="F:ribose-5-phosphate isomerase activity"/>
    <property type="evidence" value="ECO:0007669"/>
    <property type="project" value="UniProtKB-EC"/>
</dbReference>
<evidence type="ECO:0000256" key="6">
    <source>
        <dbReference type="ARBA" id="ARBA00029734"/>
    </source>
</evidence>
<sequence>MNLKELVGIEAAKFVKDGMTVGLGTGSTAYYLVKELGRRVNEEGLKITGVVTSSKTEQQAKELGIPLKAIDDVESVDLTIDGTDEISDDFQGIKGGGAALLFEKVVATYSKDCIWIVDESKMVNKLGNFPLPVEVVPFGSHNVFRLFESKGYKPTWRMTDSNELLTTDGGHYIIDLHLEVIEDPHALAAELDKCVGVVEHGLFIDMISRVIVGTPEGPKTLEVPKK</sequence>
<dbReference type="Gene3D" id="3.40.50.1360">
    <property type="match status" value="1"/>
</dbReference>
<dbReference type="SUPFAM" id="SSF75445">
    <property type="entry name" value="D-ribose-5-phosphate isomerase (RpiA), lid domain"/>
    <property type="match status" value="1"/>
</dbReference>
<dbReference type="PANTHER" id="PTHR11934:SF0">
    <property type="entry name" value="RIBOSE-5-PHOSPHATE ISOMERASE"/>
    <property type="match status" value="1"/>
</dbReference>
<dbReference type="NCBIfam" id="TIGR00021">
    <property type="entry name" value="rpiA"/>
    <property type="match status" value="1"/>
</dbReference>
<dbReference type="CDD" id="cd01398">
    <property type="entry name" value="RPI_A"/>
    <property type="match status" value="1"/>
</dbReference>
<accession>A0A077ZFY0</accession>
<evidence type="ECO:0000256" key="1">
    <source>
        <dbReference type="ARBA" id="ARBA00001713"/>
    </source>
</evidence>
<dbReference type="OrthoDB" id="5819397at2759"/>
<evidence type="ECO:0000256" key="4">
    <source>
        <dbReference type="ARBA" id="ARBA00011959"/>
    </source>
</evidence>
<dbReference type="InterPro" id="IPR004788">
    <property type="entry name" value="Ribose5P_isomerase_type_A"/>
</dbReference>
<evidence type="ECO:0000256" key="5">
    <source>
        <dbReference type="ARBA" id="ARBA00023235"/>
    </source>
</evidence>
<dbReference type="InterPro" id="IPR037171">
    <property type="entry name" value="NagB/RpiA_transferase-like"/>
</dbReference>
<organism evidence="7 8">
    <name type="scientific">Trichuris trichiura</name>
    <name type="common">Whipworm</name>
    <name type="synonym">Trichocephalus trichiurus</name>
    <dbReference type="NCBI Taxonomy" id="36087"/>
    <lineage>
        <taxon>Eukaryota</taxon>
        <taxon>Metazoa</taxon>
        <taxon>Ecdysozoa</taxon>
        <taxon>Nematoda</taxon>
        <taxon>Enoplea</taxon>
        <taxon>Dorylaimia</taxon>
        <taxon>Trichinellida</taxon>
        <taxon>Trichuridae</taxon>
        <taxon>Trichuris</taxon>
    </lineage>
</organism>
<evidence type="ECO:0000313" key="8">
    <source>
        <dbReference type="Proteomes" id="UP000030665"/>
    </source>
</evidence>
<comment type="catalytic activity">
    <reaction evidence="1">
        <text>aldehydo-D-ribose 5-phosphate = D-ribulose 5-phosphate</text>
        <dbReference type="Rhea" id="RHEA:14657"/>
        <dbReference type="ChEBI" id="CHEBI:58121"/>
        <dbReference type="ChEBI" id="CHEBI:58273"/>
        <dbReference type="EC" id="5.3.1.6"/>
    </reaction>
</comment>
<dbReference type="HAMAP" id="MF_00170">
    <property type="entry name" value="Rib_5P_isom_A"/>
    <property type="match status" value="1"/>
</dbReference>
<dbReference type="AlphaFoldDB" id="A0A077ZFY0"/>
<dbReference type="SUPFAM" id="SSF100950">
    <property type="entry name" value="NagB/RpiA/CoA transferase-like"/>
    <property type="match status" value="1"/>
</dbReference>
<dbReference type="FunFam" id="3.40.50.1360:FF:000001">
    <property type="entry name" value="Ribose-5-phosphate isomerase A"/>
    <property type="match status" value="1"/>
</dbReference>
<proteinExistence type="inferred from homology"/>
<reference evidence="7" key="2">
    <citation type="submission" date="2014-03" db="EMBL/GenBank/DDBJ databases">
        <title>The whipworm genome and dual-species transcriptomics of an intimate host-pathogen interaction.</title>
        <authorList>
            <person name="Foth B.J."/>
            <person name="Tsai I.J."/>
            <person name="Reid A.J."/>
            <person name="Bancroft A.J."/>
            <person name="Nichol S."/>
            <person name="Tracey A."/>
            <person name="Holroyd N."/>
            <person name="Cotton J.A."/>
            <person name="Stanley E.J."/>
            <person name="Zarowiecki M."/>
            <person name="Liu J.Z."/>
            <person name="Huckvale T."/>
            <person name="Cooper P.J."/>
            <person name="Grencis R.K."/>
            <person name="Berriman M."/>
        </authorList>
    </citation>
    <scope>NUCLEOTIDE SEQUENCE [LARGE SCALE GENOMIC DNA]</scope>
</reference>
<dbReference type="STRING" id="36087.A0A077ZFY0"/>
<dbReference type="GO" id="GO:0009052">
    <property type="term" value="P:pentose-phosphate shunt, non-oxidative branch"/>
    <property type="evidence" value="ECO:0007669"/>
    <property type="project" value="InterPro"/>
</dbReference>
<dbReference type="EC" id="5.3.1.6" evidence="4"/>
<keyword evidence="5" id="KW-0413">Isomerase</keyword>
<dbReference type="GO" id="GO:0006014">
    <property type="term" value="P:D-ribose metabolic process"/>
    <property type="evidence" value="ECO:0007669"/>
    <property type="project" value="TreeGrafter"/>
</dbReference>
<dbReference type="PANTHER" id="PTHR11934">
    <property type="entry name" value="RIBOSE-5-PHOSPHATE ISOMERASE"/>
    <property type="match status" value="1"/>
</dbReference>
<gene>
    <name evidence="7" type="ORF">TTRE_0000762401</name>
</gene>
<evidence type="ECO:0000256" key="2">
    <source>
        <dbReference type="ARBA" id="ARBA00004988"/>
    </source>
</evidence>
<name>A0A077ZFY0_TRITR</name>
<evidence type="ECO:0000256" key="3">
    <source>
        <dbReference type="ARBA" id="ARBA00008088"/>
    </source>
</evidence>
<dbReference type="InterPro" id="IPR020672">
    <property type="entry name" value="Ribose5P_isomerase_typA_subgr"/>
</dbReference>
<dbReference type="Pfam" id="PF06026">
    <property type="entry name" value="Rib_5-P_isom_A"/>
    <property type="match status" value="1"/>
</dbReference>
<dbReference type="NCBIfam" id="NF001924">
    <property type="entry name" value="PRK00702.1"/>
    <property type="match status" value="1"/>
</dbReference>
<comment type="similarity">
    <text evidence="3">Belongs to the ribose 5-phosphate isomerase family.</text>
</comment>
<dbReference type="UniPathway" id="UPA00115">
    <property type="reaction ID" value="UER00412"/>
</dbReference>
<dbReference type="Gene3D" id="3.30.70.260">
    <property type="match status" value="1"/>
</dbReference>
<protein>
    <recommendedName>
        <fullName evidence="4">ribose-5-phosphate isomerase</fullName>
        <ecNumber evidence="4">5.3.1.6</ecNumber>
    </recommendedName>
    <alternativeName>
        <fullName evidence="6">Phosphoriboisomerase</fullName>
    </alternativeName>
</protein>
<dbReference type="EMBL" id="HG806548">
    <property type="protein sequence ID" value="CDW59292.1"/>
    <property type="molecule type" value="Genomic_DNA"/>
</dbReference>
<evidence type="ECO:0000313" key="7">
    <source>
        <dbReference type="EMBL" id="CDW59292.1"/>
    </source>
</evidence>
<comment type="pathway">
    <text evidence="2">Carbohydrate degradation; pentose phosphate pathway; D-ribose 5-phosphate from D-ribulose 5-phosphate (non-oxidative stage): step 1/1.</text>
</comment>
<reference evidence="7" key="1">
    <citation type="submission" date="2014-01" db="EMBL/GenBank/DDBJ databases">
        <authorList>
            <person name="Aslett M."/>
        </authorList>
    </citation>
    <scope>NUCLEOTIDE SEQUENCE</scope>
</reference>
<dbReference type="Proteomes" id="UP000030665">
    <property type="component" value="Unassembled WGS sequence"/>
</dbReference>
<keyword evidence="8" id="KW-1185">Reference proteome</keyword>
<dbReference type="GO" id="GO:0005829">
    <property type="term" value="C:cytosol"/>
    <property type="evidence" value="ECO:0007669"/>
    <property type="project" value="TreeGrafter"/>
</dbReference>